<accession>A0A4R2IYV9</accession>
<dbReference type="InterPro" id="IPR045694">
    <property type="entry name" value="DUF6058"/>
</dbReference>
<organism evidence="1 2">
    <name type="scientific">Actinocrispum wychmicini</name>
    <dbReference type="NCBI Taxonomy" id="1213861"/>
    <lineage>
        <taxon>Bacteria</taxon>
        <taxon>Bacillati</taxon>
        <taxon>Actinomycetota</taxon>
        <taxon>Actinomycetes</taxon>
        <taxon>Pseudonocardiales</taxon>
        <taxon>Pseudonocardiaceae</taxon>
        <taxon>Actinocrispum</taxon>
    </lineage>
</organism>
<name>A0A4R2IYV9_9PSEU</name>
<dbReference type="AlphaFoldDB" id="A0A4R2IYV9"/>
<dbReference type="EMBL" id="SLWS01000013">
    <property type="protein sequence ID" value="TCO50784.1"/>
    <property type="molecule type" value="Genomic_DNA"/>
</dbReference>
<sequence length="182" mass="20360">MTSADDEYVDQHFVPLTDLSADPEWVRAEMVAGRVPLPSYLRSDGVEMVPSDLLSLAEEAGGTSELAEWFGRQSWPDEATAAEEWESYLSGQYVCLRSVTPRNIQRKGDLVSAIKTELEQPQPDSRAWVERLHGLVDALESVELPFTDYDRLRFAGPVSRDTYIDQVRAKYPAGQSLPAAVR</sequence>
<proteinExistence type="predicted"/>
<reference evidence="1 2" key="1">
    <citation type="submission" date="2019-03" db="EMBL/GenBank/DDBJ databases">
        <title>Genomic Encyclopedia of Type Strains, Phase IV (KMG-IV): sequencing the most valuable type-strain genomes for metagenomic binning, comparative biology and taxonomic classification.</title>
        <authorList>
            <person name="Goeker M."/>
        </authorList>
    </citation>
    <scope>NUCLEOTIDE SEQUENCE [LARGE SCALE GENOMIC DNA]</scope>
    <source>
        <strain evidence="1 2">DSM 45934</strain>
    </source>
</reference>
<dbReference type="Proteomes" id="UP000295680">
    <property type="component" value="Unassembled WGS sequence"/>
</dbReference>
<evidence type="ECO:0000313" key="2">
    <source>
        <dbReference type="Proteomes" id="UP000295680"/>
    </source>
</evidence>
<evidence type="ECO:0000313" key="1">
    <source>
        <dbReference type="EMBL" id="TCO50784.1"/>
    </source>
</evidence>
<protein>
    <submittedName>
        <fullName evidence="1">Uncharacterized protein</fullName>
    </submittedName>
</protein>
<gene>
    <name evidence="1" type="ORF">EV192_113164</name>
</gene>
<dbReference type="Pfam" id="PF19531">
    <property type="entry name" value="DUF6058"/>
    <property type="match status" value="1"/>
</dbReference>
<comment type="caution">
    <text evidence="1">The sequence shown here is derived from an EMBL/GenBank/DDBJ whole genome shotgun (WGS) entry which is preliminary data.</text>
</comment>
<keyword evidence="2" id="KW-1185">Reference proteome</keyword>